<dbReference type="STRING" id="877455.Metbo_0868"/>
<evidence type="ECO:0000256" key="1">
    <source>
        <dbReference type="SAM" id="Phobius"/>
    </source>
</evidence>
<keyword evidence="3" id="KW-1185">Reference proteome</keyword>
<name>F0TBP0_METLA</name>
<evidence type="ECO:0008006" key="4">
    <source>
        <dbReference type="Google" id="ProtNLM"/>
    </source>
</evidence>
<dbReference type="AlphaFoldDB" id="F0TBP0"/>
<feature type="transmembrane region" description="Helical" evidence="1">
    <location>
        <begin position="56"/>
        <end position="82"/>
    </location>
</feature>
<reference evidence="2 3" key="2">
    <citation type="journal article" date="2014" name="Int. J. Syst. Evol. Microbiol.">
        <title>Methanobacterium paludis sp. nov. and a novel strain of Methanobacterium lacus isolated from northern peatlands.</title>
        <authorList>
            <person name="Cadillo-Quiroz H."/>
            <person name="Brauer S.L."/>
            <person name="Goodson N."/>
            <person name="Yavitt J.B."/>
            <person name="Zinder S.H."/>
        </authorList>
    </citation>
    <scope>NUCLEOTIDE SEQUENCE [LARGE SCALE GENOMIC DNA]</scope>
    <source>
        <strain evidence="2 3">AL-21</strain>
    </source>
</reference>
<evidence type="ECO:0000313" key="3">
    <source>
        <dbReference type="Proteomes" id="UP000007490"/>
    </source>
</evidence>
<dbReference type="GeneID" id="10277317"/>
<feature type="transmembrane region" description="Helical" evidence="1">
    <location>
        <begin position="124"/>
        <end position="142"/>
    </location>
</feature>
<keyword evidence="1" id="KW-1133">Transmembrane helix</keyword>
<dbReference type="HOGENOM" id="CLU_1329469_0_0_2"/>
<dbReference type="OrthoDB" id="82350at2157"/>
<keyword evidence="1" id="KW-0472">Membrane</keyword>
<dbReference type="EMBL" id="CP002551">
    <property type="protein sequence ID" value="ADZ09117.1"/>
    <property type="molecule type" value="Genomic_DNA"/>
</dbReference>
<proteinExistence type="predicted"/>
<reference evidence="3" key="1">
    <citation type="submission" date="2011-02" db="EMBL/GenBank/DDBJ databases">
        <title>Complete sequence of Methanobacterium sp. AL-21.</title>
        <authorList>
            <consortium name="US DOE Joint Genome Institute"/>
            <person name="Lucas S."/>
            <person name="Copeland A."/>
            <person name="Lapidus A."/>
            <person name="Cheng J.-F."/>
            <person name="Goodwin L."/>
            <person name="Pitluck S."/>
            <person name="Chertkov O."/>
            <person name="Detter J.C."/>
            <person name="Han C."/>
            <person name="Tapia R."/>
            <person name="Land M."/>
            <person name="Hauser L."/>
            <person name="Kyrpides N."/>
            <person name="Ivanova N."/>
            <person name="Mikhailova N."/>
            <person name="Pagani I."/>
            <person name="Cadillo-Quiroz H."/>
            <person name="Imachi H."/>
            <person name="Zinder S."/>
            <person name="Liu W."/>
            <person name="Woyke T."/>
        </authorList>
    </citation>
    <scope>NUCLEOTIDE SEQUENCE [LARGE SCALE GENOMIC DNA]</scope>
    <source>
        <strain evidence="3">AL-21</strain>
    </source>
</reference>
<organism evidence="2 3">
    <name type="scientific">Methanobacterium lacus (strain AL-21)</name>
    <dbReference type="NCBI Taxonomy" id="877455"/>
    <lineage>
        <taxon>Archaea</taxon>
        <taxon>Methanobacteriati</taxon>
        <taxon>Methanobacteriota</taxon>
        <taxon>Methanomada group</taxon>
        <taxon>Methanobacteria</taxon>
        <taxon>Methanobacteriales</taxon>
        <taxon>Methanobacteriaceae</taxon>
        <taxon>Methanobacterium</taxon>
    </lineage>
</organism>
<dbReference type="eggNOG" id="arCOG01744">
    <property type="taxonomic scope" value="Archaea"/>
</dbReference>
<dbReference type="Pfam" id="PF04307">
    <property type="entry name" value="YdjM"/>
    <property type="match status" value="1"/>
</dbReference>
<sequence length="209" mass="23495">MKSYTHIAGALVLFLSFAILKNLNQIFLGVFLAGWISVFPDLLDKILGKHKSYGHSIFWIVPTIIIGYFNFTVGAALTIGLISHSALDVMTTYGTPIFSPLWNTNFVVFNGKRRVKTGTNQDKAFSLTMIFLLIPMMFYLTIPVQNTLTNTILPVNDIYHNNTNTSGVNMEKNNININIQSNHEKNKTIIVDKINETETTIKIKTEPPN</sequence>
<keyword evidence="1" id="KW-0812">Transmembrane</keyword>
<dbReference type="RefSeq" id="WP_013644468.1">
    <property type="nucleotide sequence ID" value="NC_015216.1"/>
</dbReference>
<gene>
    <name evidence="2" type="ordered locus">Metbo_0868</name>
</gene>
<accession>F0TBP0</accession>
<protein>
    <recommendedName>
        <fullName evidence="4">Membrane-bound metal-dependent hydrolase</fullName>
    </recommendedName>
</protein>
<evidence type="ECO:0000313" key="2">
    <source>
        <dbReference type="EMBL" id="ADZ09117.1"/>
    </source>
</evidence>
<feature type="transmembrane region" description="Helical" evidence="1">
    <location>
        <begin position="12"/>
        <end position="36"/>
    </location>
</feature>
<dbReference type="Proteomes" id="UP000007490">
    <property type="component" value="Chromosome"/>
</dbReference>
<dbReference type="InterPro" id="IPR007404">
    <property type="entry name" value="YdjM-like"/>
</dbReference>
<dbReference type="KEGG" id="mel:Metbo_0868"/>